<comment type="similarity">
    <text evidence="1">Belongs to the AHA1 family.</text>
</comment>
<dbReference type="OrthoDB" id="120079at2"/>
<dbReference type="InterPro" id="IPR023393">
    <property type="entry name" value="START-like_dom_sf"/>
</dbReference>
<dbReference type="Proteomes" id="UP000186513">
    <property type="component" value="Unassembled WGS sequence"/>
</dbReference>
<accession>A0A1K2HCY5</accession>
<keyword evidence="5" id="KW-1185">Reference proteome</keyword>
<sequence length="187" mass="20649">MLRPLLLTAALLCSTALQAAESAIELSVAVKAPVSAVWQAWTSSAGIRSFFAPEAEVDARPDGAFHIYMDPYGKPGMKGADGMRILAIEQEKLLSFTWNAPPHLPEARAQRTVVILRFAPEGEGTRLSLSHLGWGSGGEWPKARAYFEKAWPNVLKNLQTRFETGQPHDWSAWRAQLKQWHASEAAK</sequence>
<feature type="domain" description="Activator of Hsp90 ATPase homologue 1/2-like C-terminal" evidence="3">
    <location>
        <begin position="31"/>
        <end position="162"/>
    </location>
</feature>
<organism evidence="4 5">
    <name type="scientific">Chitinimonas taiwanensis DSM 18899</name>
    <dbReference type="NCBI Taxonomy" id="1121279"/>
    <lineage>
        <taxon>Bacteria</taxon>
        <taxon>Pseudomonadati</taxon>
        <taxon>Pseudomonadota</taxon>
        <taxon>Betaproteobacteria</taxon>
        <taxon>Neisseriales</taxon>
        <taxon>Chitinibacteraceae</taxon>
        <taxon>Chitinimonas</taxon>
    </lineage>
</organism>
<evidence type="ECO:0000256" key="2">
    <source>
        <dbReference type="SAM" id="SignalP"/>
    </source>
</evidence>
<dbReference type="STRING" id="1121279.SAMN02745887_01337"/>
<dbReference type="Pfam" id="PF08327">
    <property type="entry name" value="AHSA1"/>
    <property type="match status" value="1"/>
</dbReference>
<dbReference type="Gene3D" id="3.30.530.20">
    <property type="match status" value="1"/>
</dbReference>
<keyword evidence="2" id="KW-0732">Signal</keyword>
<name>A0A1K2HCY5_9NEIS</name>
<dbReference type="AlphaFoldDB" id="A0A1K2HCY5"/>
<dbReference type="CDD" id="cd07814">
    <property type="entry name" value="SRPBCC_CalC_Aha1-like"/>
    <property type="match status" value="1"/>
</dbReference>
<dbReference type="SUPFAM" id="SSF55961">
    <property type="entry name" value="Bet v1-like"/>
    <property type="match status" value="1"/>
</dbReference>
<evidence type="ECO:0000259" key="3">
    <source>
        <dbReference type="Pfam" id="PF08327"/>
    </source>
</evidence>
<dbReference type="InterPro" id="IPR013538">
    <property type="entry name" value="ASHA1/2-like_C"/>
</dbReference>
<feature type="signal peptide" evidence="2">
    <location>
        <begin position="1"/>
        <end position="19"/>
    </location>
</feature>
<evidence type="ECO:0000313" key="5">
    <source>
        <dbReference type="Proteomes" id="UP000186513"/>
    </source>
</evidence>
<evidence type="ECO:0000313" key="4">
    <source>
        <dbReference type="EMBL" id="SFZ74619.1"/>
    </source>
</evidence>
<dbReference type="RefSeq" id="WP_084658271.1">
    <property type="nucleotide sequence ID" value="NZ_FPKR01000004.1"/>
</dbReference>
<evidence type="ECO:0000256" key="1">
    <source>
        <dbReference type="ARBA" id="ARBA00006817"/>
    </source>
</evidence>
<reference evidence="4 5" key="1">
    <citation type="submission" date="2016-11" db="EMBL/GenBank/DDBJ databases">
        <authorList>
            <person name="Jaros S."/>
            <person name="Januszkiewicz K."/>
            <person name="Wedrychowicz H."/>
        </authorList>
    </citation>
    <scope>NUCLEOTIDE SEQUENCE [LARGE SCALE GENOMIC DNA]</scope>
    <source>
        <strain evidence="4 5">DSM 18899</strain>
    </source>
</reference>
<gene>
    <name evidence="4" type="ORF">SAMN02745887_01337</name>
</gene>
<feature type="chain" id="PRO_5013063502" evidence="2">
    <location>
        <begin position="20"/>
        <end position="187"/>
    </location>
</feature>
<proteinExistence type="inferred from homology"/>
<protein>
    <submittedName>
        <fullName evidence="4">Uncharacterized conserved protein YndB, AHSA1/START domain</fullName>
    </submittedName>
</protein>
<dbReference type="EMBL" id="FPKR01000004">
    <property type="protein sequence ID" value="SFZ74619.1"/>
    <property type="molecule type" value="Genomic_DNA"/>
</dbReference>